<keyword evidence="3" id="KW-0274">FAD</keyword>
<dbReference type="AlphaFoldDB" id="A0A6J4RGY1"/>
<feature type="region of interest" description="Disordered" evidence="4">
    <location>
        <begin position="507"/>
        <end position="535"/>
    </location>
</feature>
<evidence type="ECO:0000256" key="1">
    <source>
        <dbReference type="ARBA" id="ARBA00001974"/>
    </source>
</evidence>
<evidence type="ECO:0000313" key="6">
    <source>
        <dbReference type="EMBL" id="CAA9469452.1"/>
    </source>
</evidence>
<comment type="cofactor">
    <cofactor evidence="1">
        <name>FAD</name>
        <dbReference type="ChEBI" id="CHEBI:57692"/>
    </cofactor>
</comment>
<evidence type="ECO:0000259" key="5">
    <source>
        <dbReference type="Pfam" id="PF01494"/>
    </source>
</evidence>
<sequence>MSDAQVLIAGAGPTGLALALWLVRLGVRVRVIDQAAEAGTTSRALGVQARTLEFYRQLGLAEAVVGQGLQFAAANLWVHGRKRARAAFGEMGKGLSPYPYMLILPQDEHERLLIGLLAAECVEVERRTELLGFEERGPRVLARLKGPDGAERACEADYLAGCDGARSTVRDALGAGFPGGTYAHLFYVADAEGSGPVMDGELHVALDEDDFLAAFPMKGAGRARLVGMAEAPEGGREALAWEDVGKGVLERLGVGVERVNWFSTYRVHHRVADRFRRGRAFLLGDAAHIHSPVGGQGMNTGIADAVNLAWKLAAVLRGGAPAALLDSYEPERIAFARRLVATTDRVFTAATSPGRLARLVRVGVVPRLFPILARSAAFRRLMFRTVSQTAAHHRASPLSEGRAGRVRGGDRLPWVAAPDAPPDGRADNFAPLASLDWQVHVYGEPAPGIAESCGARGMALHVFPWSSAARRSGLRRRAVYLVRPDGYVGFADPDASPLKLERYLDSRGLRPLGTPAPRTIPGQSRPVDEPTGSGP</sequence>
<dbReference type="SUPFAM" id="SSF51905">
    <property type="entry name" value="FAD/NAD(P)-binding domain"/>
    <property type="match status" value="1"/>
</dbReference>
<reference evidence="6" key="1">
    <citation type="submission" date="2020-02" db="EMBL/GenBank/DDBJ databases">
        <authorList>
            <person name="Meier V. D."/>
        </authorList>
    </citation>
    <scope>NUCLEOTIDE SEQUENCE</scope>
    <source>
        <strain evidence="6">AVDCRST_MAG13</strain>
    </source>
</reference>
<evidence type="ECO:0000256" key="2">
    <source>
        <dbReference type="ARBA" id="ARBA00022630"/>
    </source>
</evidence>
<protein>
    <submittedName>
        <fullName evidence="6">Salicylate hydroxylase</fullName>
        <ecNumber evidence="6">1.14.13.1</ecNumber>
    </submittedName>
</protein>
<proteinExistence type="predicted"/>
<dbReference type="GO" id="GO:0018658">
    <property type="term" value="F:salicylate 1-monooxygenase activity"/>
    <property type="evidence" value="ECO:0007669"/>
    <property type="project" value="UniProtKB-EC"/>
</dbReference>
<dbReference type="InterPro" id="IPR036188">
    <property type="entry name" value="FAD/NAD-bd_sf"/>
</dbReference>
<dbReference type="PRINTS" id="PR00420">
    <property type="entry name" value="RNGMNOXGNASE"/>
</dbReference>
<dbReference type="GO" id="GO:0071949">
    <property type="term" value="F:FAD binding"/>
    <property type="evidence" value="ECO:0007669"/>
    <property type="project" value="InterPro"/>
</dbReference>
<dbReference type="Gene3D" id="3.50.50.60">
    <property type="entry name" value="FAD/NAD(P)-binding domain"/>
    <property type="match status" value="1"/>
</dbReference>
<organism evidence="6">
    <name type="scientific">uncultured Solirubrobacteraceae bacterium</name>
    <dbReference type="NCBI Taxonomy" id="1162706"/>
    <lineage>
        <taxon>Bacteria</taxon>
        <taxon>Bacillati</taxon>
        <taxon>Actinomycetota</taxon>
        <taxon>Thermoleophilia</taxon>
        <taxon>Solirubrobacterales</taxon>
        <taxon>Solirubrobacteraceae</taxon>
        <taxon>environmental samples</taxon>
    </lineage>
</organism>
<accession>A0A6J4RGY1</accession>
<gene>
    <name evidence="6" type="ORF">AVDCRST_MAG13-355</name>
</gene>
<dbReference type="Pfam" id="PF01494">
    <property type="entry name" value="FAD_binding_3"/>
    <property type="match status" value="1"/>
</dbReference>
<dbReference type="InterPro" id="IPR050641">
    <property type="entry name" value="RIFMO-like"/>
</dbReference>
<name>A0A6J4RGY1_9ACTN</name>
<keyword evidence="6" id="KW-0560">Oxidoreductase</keyword>
<dbReference type="InterPro" id="IPR002938">
    <property type="entry name" value="FAD-bd"/>
</dbReference>
<dbReference type="EMBL" id="CADCVO010000051">
    <property type="protein sequence ID" value="CAA9469452.1"/>
    <property type="molecule type" value="Genomic_DNA"/>
</dbReference>
<keyword evidence="2" id="KW-0285">Flavoprotein</keyword>
<dbReference type="PANTHER" id="PTHR43004">
    <property type="entry name" value="TRK SYSTEM POTASSIUM UPTAKE PROTEIN"/>
    <property type="match status" value="1"/>
</dbReference>
<evidence type="ECO:0000256" key="4">
    <source>
        <dbReference type="SAM" id="MobiDB-lite"/>
    </source>
</evidence>
<dbReference type="Gene3D" id="3.30.70.2450">
    <property type="match status" value="1"/>
</dbReference>
<dbReference type="PANTHER" id="PTHR43004:SF19">
    <property type="entry name" value="BINDING MONOOXYGENASE, PUTATIVE (JCVI)-RELATED"/>
    <property type="match status" value="1"/>
</dbReference>
<feature type="domain" description="FAD-binding" evidence="5">
    <location>
        <begin position="3"/>
        <end position="342"/>
    </location>
</feature>
<evidence type="ECO:0000256" key="3">
    <source>
        <dbReference type="ARBA" id="ARBA00022827"/>
    </source>
</evidence>
<dbReference type="EC" id="1.14.13.1" evidence="6"/>